<keyword evidence="4" id="KW-0597">Phosphoprotein</keyword>
<comment type="subcellular location">
    <subcellularLocation>
        <location evidence="2">Membrane</location>
    </subcellularLocation>
</comment>
<dbReference type="SUPFAM" id="SSF47384">
    <property type="entry name" value="Homodimeric domain of signal transducing histidine kinase"/>
    <property type="match status" value="1"/>
</dbReference>
<keyword evidence="12" id="KW-1185">Reference proteome</keyword>
<dbReference type="InterPro" id="IPR036890">
    <property type="entry name" value="HATPase_C_sf"/>
</dbReference>
<evidence type="ECO:0000259" key="10">
    <source>
        <dbReference type="PROSITE" id="PS50109"/>
    </source>
</evidence>
<dbReference type="CDD" id="cd00075">
    <property type="entry name" value="HATPase"/>
    <property type="match status" value="1"/>
</dbReference>
<dbReference type="OrthoDB" id="9813151at2"/>
<dbReference type="PANTHER" id="PTHR45453">
    <property type="entry name" value="PHOSPHATE REGULON SENSOR PROTEIN PHOR"/>
    <property type="match status" value="1"/>
</dbReference>
<keyword evidence="7" id="KW-0902">Two-component regulatory system</keyword>
<accession>A0A0L6U4R1</accession>
<dbReference type="Pfam" id="PF00512">
    <property type="entry name" value="HisKA"/>
    <property type="match status" value="1"/>
</dbReference>
<comment type="caution">
    <text evidence="11">The sequence shown here is derived from an EMBL/GenBank/DDBJ whole genome shotgun (WGS) entry which is preliminary data.</text>
</comment>
<evidence type="ECO:0000313" key="11">
    <source>
        <dbReference type="EMBL" id="KNZ43509.1"/>
    </source>
</evidence>
<comment type="catalytic activity">
    <reaction evidence="1">
        <text>ATP + protein L-histidine = ADP + protein N-phospho-L-histidine.</text>
        <dbReference type="EC" id="2.7.13.3"/>
    </reaction>
</comment>
<dbReference type="EMBL" id="LGYO01000003">
    <property type="protein sequence ID" value="KNZ43509.1"/>
    <property type="molecule type" value="Genomic_DNA"/>
</dbReference>
<dbReference type="InterPro" id="IPR050351">
    <property type="entry name" value="BphY/WalK/GraS-like"/>
</dbReference>
<dbReference type="GO" id="GO:0016036">
    <property type="term" value="P:cellular response to phosphate starvation"/>
    <property type="evidence" value="ECO:0007669"/>
    <property type="project" value="TreeGrafter"/>
</dbReference>
<dbReference type="PROSITE" id="PS50109">
    <property type="entry name" value="HIS_KIN"/>
    <property type="match status" value="1"/>
</dbReference>
<dbReference type="InterPro" id="IPR036097">
    <property type="entry name" value="HisK_dim/P_sf"/>
</dbReference>
<keyword evidence="8 9" id="KW-0472">Membrane</keyword>
<feature type="transmembrane region" description="Helical" evidence="9">
    <location>
        <begin position="153"/>
        <end position="180"/>
    </location>
</feature>
<dbReference type="SMART" id="SM00388">
    <property type="entry name" value="HisKA"/>
    <property type="match status" value="1"/>
</dbReference>
<dbReference type="PRINTS" id="PR00344">
    <property type="entry name" value="BCTRLSENSOR"/>
</dbReference>
<dbReference type="SUPFAM" id="SSF55874">
    <property type="entry name" value="ATPase domain of HSP90 chaperone/DNA topoisomerase II/histidine kinase"/>
    <property type="match status" value="1"/>
</dbReference>
<dbReference type="GO" id="GO:0005886">
    <property type="term" value="C:plasma membrane"/>
    <property type="evidence" value="ECO:0007669"/>
    <property type="project" value="TreeGrafter"/>
</dbReference>
<gene>
    <name evidence="11" type="ORF">AKG39_01000</name>
</gene>
<feature type="transmembrane region" description="Helical" evidence="9">
    <location>
        <begin position="6"/>
        <end position="31"/>
    </location>
</feature>
<keyword evidence="9" id="KW-1133">Transmembrane helix</keyword>
<proteinExistence type="predicted"/>
<dbReference type="PANTHER" id="PTHR45453:SF1">
    <property type="entry name" value="PHOSPHATE REGULON SENSOR PROTEIN PHOR"/>
    <property type="match status" value="1"/>
</dbReference>
<evidence type="ECO:0000256" key="9">
    <source>
        <dbReference type="SAM" id="Phobius"/>
    </source>
</evidence>
<dbReference type="InterPro" id="IPR003661">
    <property type="entry name" value="HisK_dim/P_dom"/>
</dbReference>
<dbReference type="InterPro" id="IPR005467">
    <property type="entry name" value="His_kinase_dom"/>
</dbReference>
<dbReference type="FunFam" id="1.10.287.130:FF:000001">
    <property type="entry name" value="Two-component sensor histidine kinase"/>
    <property type="match status" value="1"/>
</dbReference>
<dbReference type="InterPro" id="IPR003594">
    <property type="entry name" value="HATPase_dom"/>
</dbReference>
<dbReference type="InterPro" id="IPR004358">
    <property type="entry name" value="Sig_transdc_His_kin-like_C"/>
</dbReference>
<dbReference type="Pfam" id="PF02518">
    <property type="entry name" value="HATPase_c"/>
    <property type="match status" value="1"/>
</dbReference>
<dbReference type="GO" id="GO:0000155">
    <property type="term" value="F:phosphorelay sensor kinase activity"/>
    <property type="evidence" value="ECO:0007669"/>
    <property type="project" value="InterPro"/>
</dbReference>
<protein>
    <recommendedName>
        <fullName evidence="3">histidine kinase</fullName>
        <ecNumber evidence="3">2.7.13.3</ecNumber>
    </recommendedName>
</protein>
<dbReference type="Gene3D" id="3.30.565.10">
    <property type="entry name" value="Histidine kinase-like ATPase, C-terminal domain"/>
    <property type="match status" value="1"/>
</dbReference>
<evidence type="ECO:0000313" key="12">
    <source>
        <dbReference type="Proteomes" id="UP000036873"/>
    </source>
</evidence>
<dbReference type="Proteomes" id="UP000036873">
    <property type="component" value="Unassembled WGS sequence"/>
</dbReference>
<sequence length="404" mass="44911">MLKKLKIRFVATMMTILSIIFILIIGSINYVNYKSNDMQRFNLLRSLADSDGVAPNDAPMMTDSSRTPPPSAFEMEKTFSAKLDNSAALIAVNGSTDISNLSEEMSKLIYNVLEKDEKSGSVDGYRYLVVQKPYGEIMVFMDQRISNGITDRLLLTSLIIGGISLLVLFFISLFLANLMVKPVGEAFEKQKRFISDASHELKTPLSVITVNADVLENEIGENKYLSYIQSESSRMNLLINNLLTLAKLDSTKSKGIFTKFDLSNAALSIALTFESIAFEENKNYELDINEGIKYIGEAEKIKQVIAILIDNAIKHTDDNGVVKVSVKNISGKIHIEVFNSGQGIPESERNKIFERFYRSDESRSKHTGGYGLGLAIAKSIVEEHKGKITVESQVDNGVKFIISL</sequence>
<dbReference type="GO" id="GO:0004721">
    <property type="term" value="F:phosphoprotein phosphatase activity"/>
    <property type="evidence" value="ECO:0007669"/>
    <property type="project" value="TreeGrafter"/>
</dbReference>
<reference evidence="12" key="1">
    <citation type="submission" date="2015-07" db="EMBL/GenBank/DDBJ databases">
        <title>Draft genome sequence of Acetobacterium bakii DSM 8293, a potential psychrophilic chemical producer through syngas fermentation.</title>
        <authorList>
            <person name="Song Y."/>
            <person name="Hwang S."/>
            <person name="Cho B.-K."/>
        </authorList>
    </citation>
    <scope>NUCLEOTIDE SEQUENCE [LARGE SCALE GENOMIC DNA]</scope>
    <source>
        <strain evidence="12">DSM 8239</strain>
    </source>
</reference>
<evidence type="ECO:0000256" key="3">
    <source>
        <dbReference type="ARBA" id="ARBA00012438"/>
    </source>
</evidence>
<keyword evidence="9" id="KW-0812">Transmembrane</keyword>
<name>A0A0L6U4R1_9FIRM</name>
<dbReference type="STRING" id="52689.AKG39_01000"/>
<evidence type="ECO:0000256" key="4">
    <source>
        <dbReference type="ARBA" id="ARBA00022553"/>
    </source>
</evidence>
<keyword evidence="6" id="KW-0418">Kinase</keyword>
<dbReference type="CDD" id="cd00082">
    <property type="entry name" value="HisKA"/>
    <property type="match status" value="1"/>
</dbReference>
<evidence type="ECO:0000256" key="1">
    <source>
        <dbReference type="ARBA" id="ARBA00000085"/>
    </source>
</evidence>
<evidence type="ECO:0000256" key="2">
    <source>
        <dbReference type="ARBA" id="ARBA00004370"/>
    </source>
</evidence>
<dbReference type="Gene3D" id="1.10.287.130">
    <property type="match status" value="1"/>
</dbReference>
<dbReference type="RefSeq" id="WP_050738495.1">
    <property type="nucleotide sequence ID" value="NZ_LGYO01000003.1"/>
</dbReference>
<keyword evidence="5" id="KW-0808">Transferase</keyword>
<feature type="domain" description="Histidine kinase" evidence="10">
    <location>
        <begin position="196"/>
        <end position="404"/>
    </location>
</feature>
<evidence type="ECO:0000256" key="7">
    <source>
        <dbReference type="ARBA" id="ARBA00023012"/>
    </source>
</evidence>
<dbReference type="FunFam" id="3.30.565.10:FF:000006">
    <property type="entry name" value="Sensor histidine kinase WalK"/>
    <property type="match status" value="1"/>
</dbReference>
<organism evidence="11 12">
    <name type="scientific">Acetobacterium bakii</name>
    <dbReference type="NCBI Taxonomy" id="52689"/>
    <lineage>
        <taxon>Bacteria</taxon>
        <taxon>Bacillati</taxon>
        <taxon>Bacillota</taxon>
        <taxon>Clostridia</taxon>
        <taxon>Eubacteriales</taxon>
        <taxon>Eubacteriaceae</taxon>
        <taxon>Acetobacterium</taxon>
    </lineage>
</organism>
<dbReference type="EC" id="2.7.13.3" evidence="3"/>
<evidence type="ECO:0000256" key="8">
    <source>
        <dbReference type="ARBA" id="ARBA00023136"/>
    </source>
</evidence>
<dbReference type="SMART" id="SM00387">
    <property type="entry name" value="HATPase_c"/>
    <property type="match status" value="1"/>
</dbReference>
<evidence type="ECO:0000256" key="5">
    <source>
        <dbReference type="ARBA" id="ARBA00022679"/>
    </source>
</evidence>
<evidence type="ECO:0000256" key="6">
    <source>
        <dbReference type="ARBA" id="ARBA00022777"/>
    </source>
</evidence>
<dbReference type="AlphaFoldDB" id="A0A0L6U4R1"/>